<keyword evidence="5" id="KW-0804">Transcription</keyword>
<feature type="domain" description="RNA polymerase sigma-70 region 2" evidence="6">
    <location>
        <begin position="9"/>
        <end position="71"/>
    </location>
</feature>
<proteinExistence type="inferred from homology"/>
<dbReference type="PANTHER" id="PTHR30173">
    <property type="entry name" value="SIGMA 19 FACTOR"/>
    <property type="match status" value="1"/>
</dbReference>
<dbReference type="NCBIfam" id="NF007214">
    <property type="entry name" value="PRK09636.1"/>
    <property type="match status" value="1"/>
</dbReference>
<dbReference type="SUPFAM" id="SSF88946">
    <property type="entry name" value="Sigma2 domain of RNA polymerase sigma factors"/>
    <property type="match status" value="1"/>
</dbReference>
<protein>
    <submittedName>
        <fullName evidence="8">RNA polymerase sigma24 factor</fullName>
    </submittedName>
</protein>
<dbReference type="InterPro" id="IPR013249">
    <property type="entry name" value="RNA_pol_sigma70_r4_t2"/>
</dbReference>
<evidence type="ECO:0000313" key="8">
    <source>
        <dbReference type="EMBL" id="GLZ77267.1"/>
    </source>
</evidence>
<accession>A0A9W6SK33</accession>
<keyword evidence="3" id="KW-0805">Transcription regulation</keyword>
<keyword evidence="4" id="KW-0731">Sigma factor</keyword>
<dbReference type="InterPro" id="IPR013324">
    <property type="entry name" value="RNA_pol_sigma_r3/r4-like"/>
</dbReference>
<dbReference type="EMBL" id="BSTX01000001">
    <property type="protein sequence ID" value="GLZ77267.1"/>
    <property type="molecule type" value="Genomic_DNA"/>
</dbReference>
<dbReference type="Gene3D" id="3.10.450.50">
    <property type="match status" value="1"/>
</dbReference>
<dbReference type="Pfam" id="PF04542">
    <property type="entry name" value="Sigma70_r2"/>
    <property type="match status" value="1"/>
</dbReference>
<dbReference type="InterPro" id="IPR052704">
    <property type="entry name" value="ECF_Sigma-70_Domain"/>
</dbReference>
<dbReference type="GO" id="GO:0006352">
    <property type="term" value="P:DNA-templated transcription initiation"/>
    <property type="evidence" value="ECO:0007669"/>
    <property type="project" value="InterPro"/>
</dbReference>
<keyword evidence="9" id="KW-1185">Reference proteome</keyword>
<dbReference type="PANTHER" id="PTHR30173:SF43">
    <property type="entry name" value="ECF RNA POLYMERASE SIGMA FACTOR SIGI-RELATED"/>
    <property type="match status" value="1"/>
</dbReference>
<dbReference type="SUPFAM" id="SSF88659">
    <property type="entry name" value="Sigma3 and sigma4 domains of RNA polymerase sigma factors"/>
    <property type="match status" value="1"/>
</dbReference>
<dbReference type="InterPro" id="IPR014284">
    <property type="entry name" value="RNA_pol_sigma-70_dom"/>
</dbReference>
<evidence type="ECO:0000259" key="7">
    <source>
        <dbReference type="Pfam" id="PF08281"/>
    </source>
</evidence>
<evidence type="ECO:0000256" key="5">
    <source>
        <dbReference type="ARBA" id="ARBA00023163"/>
    </source>
</evidence>
<evidence type="ECO:0000256" key="1">
    <source>
        <dbReference type="ARBA" id="ARBA00010641"/>
    </source>
</evidence>
<evidence type="ECO:0000256" key="2">
    <source>
        <dbReference type="ARBA" id="ARBA00011344"/>
    </source>
</evidence>
<dbReference type="RefSeq" id="WP_285662396.1">
    <property type="nucleotide sequence ID" value="NZ_BSTX01000001.1"/>
</dbReference>
<dbReference type="Gene3D" id="1.10.1740.10">
    <property type="match status" value="1"/>
</dbReference>
<dbReference type="GO" id="GO:0016987">
    <property type="term" value="F:sigma factor activity"/>
    <property type="evidence" value="ECO:0007669"/>
    <property type="project" value="UniProtKB-KW"/>
</dbReference>
<dbReference type="SUPFAM" id="SSF54427">
    <property type="entry name" value="NTF2-like"/>
    <property type="match status" value="1"/>
</dbReference>
<comment type="caution">
    <text evidence="8">The sequence shown here is derived from an EMBL/GenBank/DDBJ whole genome shotgun (WGS) entry which is preliminary data.</text>
</comment>
<dbReference type="InterPro" id="IPR036388">
    <property type="entry name" value="WH-like_DNA-bd_sf"/>
</dbReference>
<dbReference type="GO" id="GO:0003677">
    <property type="term" value="F:DNA binding"/>
    <property type="evidence" value="ECO:0007669"/>
    <property type="project" value="InterPro"/>
</dbReference>
<evidence type="ECO:0000256" key="3">
    <source>
        <dbReference type="ARBA" id="ARBA00023015"/>
    </source>
</evidence>
<comment type="subunit">
    <text evidence="2">Interacts transiently with the RNA polymerase catalytic core formed by RpoA, RpoB, RpoC and RpoZ (2 alpha, 1 beta, 1 beta' and 1 omega subunit) to form the RNA polymerase holoenzyme that can initiate transcription.</text>
</comment>
<dbReference type="AlphaFoldDB" id="A0A9W6SK33"/>
<dbReference type="Proteomes" id="UP001165079">
    <property type="component" value="Unassembled WGS sequence"/>
</dbReference>
<sequence>MTITGEQWSEHRPAVFGVAYRLLGTVTDAEDVVQDTWLKAASADLSEVRDLRAWLITVAAHRAHDVLTSARARRESYVGPWLPEPLLTGPDAAEPVLSDDFVGQAMLLALDELSPDERLAVILHGVFDFDYERIGEMIGRSAVATRQLASRARRRVAHAKPKTHPNAEREKVLTAFKAAYEHGDLAALTALLHPDVVYVTDGGGRLHAARKPILGAERVAHVLAGVGAKWGPYRGRFAELNGETNLLGAIGEYATADYFEIEGGLITRMARVLNPEKLGRVG</sequence>
<evidence type="ECO:0000256" key="4">
    <source>
        <dbReference type="ARBA" id="ARBA00023082"/>
    </source>
</evidence>
<reference evidence="8" key="1">
    <citation type="submission" date="2023-03" db="EMBL/GenBank/DDBJ databases">
        <title>Actinorhabdospora filicis NBRC 111898.</title>
        <authorList>
            <person name="Ichikawa N."/>
            <person name="Sato H."/>
            <person name="Tonouchi N."/>
        </authorList>
    </citation>
    <scope>NUCLEOTIDE SEQUENCE</scope>
    <source>
        <strain evidence="8">NBRC 111898</strain>
    </source>
</reference>
<dbReference type="InterPro" id="IPR007627">
    <property type="entry name" value="RNA_pol_sigma70_r2"/>
</dbReference>
<dbReference type="Pfam" id="PF08281">
    <property type="entry name" value="Sigma70_r4_2"/>
    <property type="match status" value="1"/>
</dbReference>
<feature type="domain" description="RNA polymerase sigma factor 70 region 4 type 2" evidence="7">
    <location>
        <begin position="104"/>
        <end position="155"/>
    </location>
</feature>
<gene>
    <name evidence="8" type="ORF">Afil01_20740</name>
</gene>
<dbReference type="NCBIfam" id="TIGR02937">
    <property type="entry name" value="sigma70-ECF"/>
    <property type="match status" value="1"/>
</dbReference>
<dbReference type="Gene3D" id="1.10.10.10">
    <property type="entry name" value="Winged helix-like DNA-binding domain superfamily/Winged helix DNA-binding domain"/>
    <property type="match status" value="1"/>
</dbReference>
<dbReference type="InterPro" id="IPR032710">
    <property type="entry name" value="NTF2-like_dom_sf"/>
</dbReference>
<comment type="similarity">
    <text evidence="1">Belongs to the sigma-70 factor family. ECF subfamily.</text>
</comment>
<name>A0A9W6SK33_9ACTN</name>
<dbReference type="InterPro" id="IPR013325">
    <property type="entry name" value="RNA_pol_sigma_r2"/>
</dbReference>
<evidence type="ECO:0000259" key="6">
    <source>
        <dbReference type="Pfam" id="PF04542"/>
    </source>
</evidence>
<evidence type="ECO:0000313" key="9">
    <source>
        <dbReference type="Proteomes" id="UP001165079"/>
    </source>
</evidence>
<organism evidence="8 9">
    <name type="scientific">Actinorhabdospora filicis</name>
    <dbReference type="NCBI Taxonomy" id="1785913"/>
    <lineage>
        <taxon>Bacteria</taxon>
        <taxon>Bacillati</taxon>
        <taxon>Actinomycetota</taxon>
        <taxon>Actinomycetes</taxon>
        <taxon>Micromonosporales</taxon>
        <taxon>Micromonosporaceae</taxon>
        <taxon>Actinorhabdospora</taxon>
    </lineage>
</organism>